<feature type="domain" description="4Fe-4S ferredoxin-type" evidence="4">
    <location>
        <begin position="326"/>
        <end position="355"/>
    </location>
</feature>
<gene>
    <name evidence="5" type="ordered locus">syc0479_d</name>
</gene>
<dbReference type="Pfam" id="PF00248">
    <property type="entry name" value="Aldo_ket_red"/>
    <property type="match status" value="1"/>
</dbReference>
<accession>A0A0H3K0W1</accession>
<keyword evidence="1" id="KW-0479">Metal-binding</keyword>
<dbReference type="EMBL" id="AP008231">
    <property type="protein sequence ID" value="BAD78669.1"/>
    <property type="molecule type" value="Genomic_DNA"/>
</dbReference>
<dbReference type="PANTHER" id="PTHR43312:SF2">
    <property type="entry name" value="OXIDOREDUCTASE"/>
    <property type="match status" value="1"/>
</dbReference>
<dbReference type="SUPFAM" id="SSF51430">
    <property type="entry name" value="NAD(P)-linked oxidoreductase"/>
    <property type="match status" value="1"/>
</dbReference>
<evidence type="ECO:0000259" key="4">
    <source>
        <dbReference type="PROSITE" id="PS51379"/>
    </source>
</evidence>
<proteinExistence type="predicted"/>
<dbReference type="GO" id="GO:0051536">
    <property type="term" value="F:iron-sulfur cluster binding"/>
    <property type="evidence" value="ECO:0007669"/>
    <property type="project" value="UniProtKB-KW"/>
</dbReference>
<evidence type="ECO:0000256" key="1">
    <source>
        <dbReference type="ARBA" id="ARBA00022723"/>
    </source>
</evidence>
<dbReference type="Gene3D" id="3.20.20.100">
    <property type="entry name" value="NADP-dependent oxidoreductase domain"/>
    <property type="match status" value="1"/>
</dbReference>
<dbReference type="Pfam" id="PF13187">
    <property type="entry name" value="Fer4_9"/>
    <property type="match status" value="1"/>
</dbReference>
<dbReference type="RefSeq" id="WP_011242791.1">
    <property type="nucleotide sequence ID" value="NC_006576.1"/>
</dbReference>
<dbReference type="InterPro" id="IPR023210">
    <property type="entry name" value="NADP_OxRdtase_dom"/>
</dbReference>
<keyword evidence="2" id="KW-0408">Iron</keyword>
<keyword evidence="3" id="KW-0411">Iron-sulfur</keyword>
<sequence length="373" mass="41928">MHYRQYGRTGRLISRFSLGLMRCLDSAAQLEAVLDAAWRLGINHFETAQSYGPSEAYLAQALHSLQLPRDQVIITTKILPDRDPQQMVEAVLRSRDRLGIDSIDCLALHGLNQPEHLQQAIAALPALQTLQAEGVFQHLGFSSHGDRELILEAIATDAFDFVSLHYYLLFQRHAPVIEAAAAKNLGIFIISPVDKGGLLHQPSAQLIEDCQPFSPLALNYRFLLSDRRITTLSFGAAKAEELAVLQDFVDADQPLSLEEAEAIARLEQVRQQRLGRDYCQQCYACLPCPEAINIPEVLRLRNLAIAHDMQAYGRYRYRMFENAGHWFPGQRGSRCTDCGDCLPRCPHHLPIADLVRDADQRLAGAPRRRLWGD</sequence>
<dbReference type="AlphaFoldDB" id="A0A0H3K0W1"/>
<dbReference type="InterPro" id="IPR017896">
    <property type="entry name" value="4Fe4S_Fe-S-bd"/>
</dbReference>
<organism evidence="5 6">
    <name type="scientific">Synechococcus sp. (strain ATCC 27144 / PCC 6301 / SAUG 1402/1)</name>
    <name type="common">Anacystis nidulans</name>
    <dbReference type="NCBI Taxonomy" id="269084"/>
    <lineage>
        <taxon>Bacteria</taxon>
        <taxon>Bacillati</taxon>
        <taxon>Cyanobacteriota</taxon>
        <taxon>Cyanophyceae</taxon>
        <taxon>Synechococcales</taxon>
        <taxon>Synechococcaceae</taxon>
        <taxon>Synechococcus</taxon>
    </lineage>
</organism>
<dbReference type="Proteomes" id="UP000001175">
    <property type="component" value="Chromosome"/>
</dbReference>
<dbReference type="PANTHER" id="PTHR43312">
    <property type="entry name" value="D-THREO-ALDOSE 1-DEHYDROGENASE"/>
    <property type="match status" value="1"/>
</dbReference>
<dbReference type="KEGG" id="syc:syc0479_d"/>
<dbReference type="PROSITE" id="PS00198">
    <property type="entry name" value="4FE4S_FER_1"/>
    <property type="match status" value="1"/>
</dbReference>
<dbReference type="GO" id="GO:0046872">
    <property type="term" value="F:metal ion binding"/>
    <property type="evidence" value="ECO:0007669"/>
    <property type="project" value="UniProtKB-KW"/>
</dbReference>
<reference evidence="5 6" key="1">
    <citation type="journal article" date="2007" name="Photosyn. Res.">
        <title>Complete nucleotide sequence of the freshwater unicellular cyanobacterium Synechococcus elongatus PCC 6301 chromosome: gene content and organization.</title>
        <authorList>
            <person name="Sugita C."/>
            <person name="Ogata K."/>
            <person name="Shikata M."/>
            <person name="Jikuya H."/>
            <person name="Takano J."/>
            <person name="Furumichi M."/>
            <person name="Kanehisa M."/>
            <person name="Omata T."/>
            <person name="Sugiura M."/>
            <person name="Sugita M."/>
        </authorList>
    </citation>
    <scope>NUCLEOTIDE SEQUENCE [LARGE SCALE GENOMIC DNA]</scope>
    <source>
        <strain evidence="6">ATCC 27144 / PCC 6301 / SAUG 1402/1</strain>
    </source>
</reference>
<dbReference type="InterPro" id="IPR053135">
    <property type="entry name" value="AKR2_Oxidoreductase"/>
</dbReference>
<protein>
    <submittedName>
        <fullName evidence="5">Oxidoreductase aldo/keto reductase</fullName>
    </submittedName>
</protein>
<dbReference type="InterPro" id="IPR017900">
    <property type="entry name" value="4Fe4S_Fe_S_CS"/>
</dbReference>
<evidence type="ECO:0000256" key="2">
    <source>
        <dbReference type="ARBA" id="ARBA00023004"/>
    </source>
</evidence>
<evidence type="ECO:0000313" key="5">
    <source>
        <dbReference type="EMBL" id="BAD78669.1"/>
    </source>
</evidence>
<dbReference type="PROSITE" id="PS51379">
    <property type="entry name" value="4FE4S_FER_2"/>
    <property type="match status" value="1"/>
</dbReference>
<dbReference type="SUPFAM" id="SSF46548">
    <property type="entry name" value="alpha-helical ferredoxin"/>
    <property type="match status" value="1"/>
</dbReference>
<name>A0A0H3K0W1_SYNP6</name>
<dbReference type="eggNOG" id="COG1453">
    <property type="taxonomic scope" value="Bacteria"/>
</dbReference>
<evidence type="ECO:0000313" key="6">
    <source>
        <dbReference type="Proteomes" id="UP000001175"/>
    </source>
</evidence>
<evidence type="ECO:0000256" key="3">
    <source>
        <dbReference type="ARBA" id="ARBA00023014"/>
    </source>
</evidence>
<dbReference type="InterPro" id="IPR036812">
    <property type="entry name" value="NAD(P)_OxRdtase_dom_sf"/>
</dbReference>
<dbReference type="GeneID" id="72429923"/>